<feature type="compositionally biased region" description="Basic and acidic residues" evidence="1">
    <location>
        <begin position="1"/>
        <end position="24"/>
    </location>
</feature>
<dbReference type="Proteomes" id="UP000023152">
    <property type="component" value="Unassembled WGS sequence"/>
</dbReference>
<evidence type="ECO:0000313" key="2">
    <source>
        <dbReference type="EMBL" id="ETO13453.1"/>
    </source>
</evidence>
<gene>
    <name evidence="2" type="ORF">RFI_23915</name>
</gene>
<dbReference type="EMBL" id="ASPP01020593">
    <property type="protein sequence ID" value="ETO13453.1"/>
    <property type="molecule type" value="Genomic_DNA"/>
</dbReference>
<proteinExistence type="predicted"/>
<dbReference type="AlphaFoldDB" id="X6MHH8"/>
<protein>
    <submittedName>
        <fullName evidence="2">Uncharacterized protein</fullName>
    </submittedName>
</protein>
<accession>X6MHH8</accession>
<organism evidence="2 3">
    <name type="scientific">Reticulomyxa filosa</name>
    <dbReference type="NCBI Taxonomy" id="46433"/>
    <lineage>
        <taxon>Eukaryota</taxon>
        <taxon>Sar</taxon>
        <taxon>Rhizaria</taxon>
        <taxon>Retaria</taxon>
        <taxon>Foraminifera</taxon>
        <taxon>Monothalamids</taxon>
        <taxon>Reticulomyxidae</taxon>
        <taxon>Reticulomyxa</taxon>
    </lineage>
</organism>
<feature type="region of interest" description="Disordered" evidence="1">
    <location>
        <begin position="1"/>
        <end position="26"/>
    </location>
</feature>
<sequence length="209" mass="24545">MSSNDHRHTHKESTEHKWSKSNKERKFKYVPMEDRQGNITMSDEKKKEEKTRSSCKSLGWFKSFILQDLMTDITQYQFVLLGQLEYHTNTPAALISSTYVDTLKHCCNFLLHFTSLLIQQNAYEAVNLLFSKKMIEGVLRVLFSMYYQWLMYCNCLSSNNELSAFDSEKKENESKHDSFGAEEKRLFPEPTEVELGSFATQKQTYFVHV</sequence>
<name>X6MHH8_RETFI</name>
<evidence type="ECO:0000256" key="1">
    <source>
        <dbReference type="SAM" id="MobiDB-lite"/>
    </source>
</evidence>
<evidence type="ECO:0000313" key="3">
    <source>
        <dbReference type="Proteomes" id="UP000023152"/>
    </source>
</evidence>
<reference evidence="2 3" key="1">
    <citation type="journal article" date="2013" name="Curr. Biol.">
        <title>The Genome of the Foraminiferan Reticulomyxa filosa.</title>
        <authorList>
            <person name="Glockner G."/>
            <person name="Hulsmann N."/>
            <person name="Schleicher M."/>
            <person name="Noegel A.A."/>
            <person name="Eichinger L."/>
            <person name="Gallinger C."/>
            <person name="Pawlowski J."/>
            <person name="Sierra R."/>
            <person name="Euteneuer U."/>
            <person name="Pillet L."/>
            <person name="Moustafa A."/>
            <person name="Platzer M."/>
            <person name="Groth M."/>
            <person name="Szafranski K."/>
            <person name="Schliwa M."/>
        </authorList>
    </citation>
    <scope>NUCLEOTIDE SEQUENCE [LARGE SCALE GENOMIC DNA]</scope>
</reference>
<keyword evidence="3" id="KW-1185">Reference proteome</keyword>
<comment type="caution">
    <text evidence="2">The sequence shown here is derived from an EMBL/GenBank/DDBJ whole genome shotgun (WGS) entry which is preliminary data.</text>
</comment>